<feature type="transmembrane region" description="Helical" evidence="2">
    <location>
        <begin position="25"/>
        <end position="42"/>
    </location>
</feature>
<keyword evidence="4" id="KW-1185">Reference proteome</keyword>
<feature type="transmembrane region" description="Helical" evidence="2">
    <location>
        <begin position="137"/>
        <end position="156"/>
    </location>
</feature>
<feature type="transmembrane region" description="Helical" evidence="2">
    <location>
        <begin position="235"/>
        <end position="256"/>
    </location>
</feature>
<evidence type="ECO:0000313" key="3">
    <source>
        <dbReference type="EMBL" id="EEG50613.1"/>
    </source>
</evidence>
<keyword evidence="2" id="KW-0812">Transmembrane</keyword>
<feature type="transmembrane region" description="Helical" evidence="2">
    <location>
        <begin position="283"/>
        <end position="303"/>
    </location>
</feature>
<organism evidence="3 4">
    <name type="scientific">Blautia hydrogenotrophica (strain DSM 10507 / JCM 14656 / S5a33)</name>
    <name type="common">Ruminococcus hydrogenotrophicus</name>
    <dbReference type="NCBI Taxonomy" id="476272"/>
    <lineage>
        <taxon>Bacteria</taxon>
        <taxon>Bacillati</taxon>
        <taxon>Bacillota</taxon>
        <taxon>Clostridia</taxon>
        <taxon>Lachnospirales</taxon>
        <taxon>Lachnospiraceae</taxon>
        <taxon>Blautia</taxon>
    </lineage>
</organism>
<gene>
    <name evidence="3" type="ORF">RUMHYD_00489</name>
</gene>
<feature type="compositionally biased region" description="Polar residues" evidence="1">
    <location>
        <begin position="1"/>
        <end position="15"/>
    </location>
</feature>
<dbReference type="AlphaFoldDB" id="C0CI25"/>
<name>C0CI25_BLAHS</name>
<evidence type="ECO:0000256" key="1">
    <source>
        <dbReference type="SAM" id="MobiDB-lite"/>
    </source>
</evidence>
<sequence length="345" mass="38883">MGVSMEQKSVSSQYSHPGHSETGKRSAVVLSVFLLLGFMFAFPKLTLEASREGLLLWFRTLLPTLLPFMILSNFLIRFNCIEKILNPFRKIWAAILGLSPYGAYAYLLGLLCGYPMGAKLTADLYSQKFISKKEAEYLLTFANNASPMFICTFVVLECIGHEELLLPSFTILYLSDYLCSLFFRAYYRTESNNERFCVSFDRQDKNKKMETSPTYPLGTLIDASIMNGFETITKLCGYILLFSILAKAINQFWYLAPMGKYLLLGTVEISTGLAQIAASTLSFPWKFSLLLSFTSFGGICILFQTKGVLNQSHLSLRPYLAGKALNFVLTFGLSWSYLLLTQLVH</sequence>
<feature type="region of interest" description="Disordered" evidence="1">
    <location>
        <begin position="1"/>
        <end position="22"/>
    </location>
</feature>
<dbReference type="EMBL" id="ACBZ01000017">
    <property type="protein sequence ID" value="EEG50613.1"/>
    <property type="molecule type" value="Genomic_DNA"/>
</dbReference>
<evidence type="ECO:0000313" key="4">
    <source>
        <dbReference type="Proteomes" id="UP000003100"/>
    </source>
</evidence>
<keyword evidence="2" id="KW-0472">Membrane</keyword>
<evidence type="ECO:0000256" key="2">
    <source>
        <dbReference type="SAM" id="Phobius"/>
    </source>
</evidence>
<dbReference type="eggNOG" id="COG3314">
    <property type="taxonomic scope" value="Bacteria"/>
</dbReference>
<comment type="caution">
    <text evidence="3">The sequence shown here is derived from an EMBL/GenBank/DDBJ whole genome shotgun (WGS) entry which is preliminary data.</text>
</comment>
<dbReference type="HOGENOM" id="CLU_051469_2_0_9"/>
<feature type="transmembrane region" description="Helical" evidence="2">
    <location>
        <begin position="91"/>
        <end position="116"/>
    </location>
</feature>
<feature type="transmembrane region" description="Helical" evidence="2">
    <location>
        <begin position="324"/>
        <end position="344"/>
    </location>
</feature>
<reference evidence="3 4" key="1">
    <citation type="submission" date="2009-01" db="EMBL/GenBank/DDBJ databases">
        <authorList>
            <person name="Fulton L."/>
            <person name="Clifton S."/>
            <person name="Fulton B."/>
            <person name="Xu J."/>
            <person name="Minx P."/>
            <person name="Pepin K.H."/>
            <person name="Johnson M."/>
            <person name="Bhonagiri V."/>
            <person name="Nash W.E."/>
            <person name="Mardis E.R."/>
            <person name="Wilson R.K."/>
        </authorList>
    </citation>
    <scope>NUCLEOTIDE SEQUENCE [LARGE SCALE GENOMIC DNA]</scope>
    <source>
        <strain evidence="4">DSM 10507 / JCM 14656 / S5a33</strain>
    </source>
</reference>
<proteinExistence type="predicted"/>
<keyword evidence="2" id="KW-1133">Transmembrane helix</keyword>
<accession>C0CI25</accession>
<dbReference type="Proteomes" id="UP000003100">
    <property type="component" value="Unassembled WGS sequence"/>
</dbReference>
<feature type="transmembrane region" description="Helical" evidence="2">
    <location>
        <begin position="54"/>
        <end position="76"/>
    </location>
</feature>
<reference evidence="3 4" key="2">
    <citation type="submission" date="2009-02" db="EMBL/GenBank/DDBJ databases">
        <title>Draft genome sequence of Blautia hydrogenotrophica DSM 10507 (Ruminococcus hydrogenotrophicus DSM 10507).</title>
        <authorList>
            <person name="Sudarsanam P."/>
            <person name="Ley R."/>
            <person name="Guruge J."/>
            <person name="Turnbaugh P.J."/>
            <person name="Mahowald M."/>
            <person name="Liep D."/>
            <person name="Gordon J."/>
        </authorList>
    </citation>
    <scope>NUCLEOTIDE SEQUENCE [LARGE SCALE GENOMIC DNA]</scope>
    <source>
        <strain evidence="4">DSM 10507 / JCM 14656 / S5a33</strain>
    </source>
</reference>
<protein>
    <recommendedName>
        <fullName evidence="5">Sporulation integral membrane protein YlbJ</fullName>
    </recommendedName>
</protein>
<evidence type="ECO:0008006" key="5">
    <source>
        <dbReference type="Google" id="ProtNLM"/>
    </source>
</evidence>
<dbReference type="PATRIC" id="fig|476272.21.peg.3495"/>
<feature type="transmembrane region" description="Helical" evidence="2">
    <location>
        <begin position="168"/>
        <end position="187"/>
    </location>
</feature>